<accession>B6BU64</accession>
<proteinExistence type="inferred from homology"/>
<dbReference type="HAMAP" id="MF_00212">
    <property type="entry name" value="MQO"/>
    <property type="match status" value="1"/>
</dbReference>
<dbReference type="EMBL" id="DS995299">
    <property type="protein sequence ID" value="EDZ64909.1"/>
    <property type="molecule type" value="Genomic_DNA"/>
</dbReference>
<dbReference type="STRING" id="314607.KB13_1041"/>
<comment type="cofactor">
    <cofactor evidence="2 9">
        <name>FAD</name>
        <dbReference type="ChEBI" id="CHEBI:57692"/>
    </cofactor>
</comment>
<comment type="catalytic activity">
    <reaction evidence="1 9">
        <text>(S)-malate + a quinone = a quinol + oxaloacetate</text>
        <dbReference type="Rhea" id="RHEA:46012"/>
        <dbReference type="ChEBI" id="CHEBI:15589"/>
        <dbReference type="ChEBI" id="CHEBI:16452"/>
        <dbReference type="ChEBI" id="CHEBI:24646"/>
        <dbReference type="ChEBI" id="CHEBI:132124"/>
        <dbReference type="EC" id="1.1.5.4"/>
    </reaction>
</comment>
<evidence type="ECO:0000256" key="6">
    <source>
        <dbReference type="ARBA" id="ARBA00022630"/>
    </source>
</evidence>
<dbReference type="Gene3D" id="3.50.50.60">
    <property type="entry name" value="FAD/NAD(P)-binding domain"/>
    <property type="match status" value="1"/>
</dbReference>
<dbReference type="GO" id="GO:0047545">
    <property type="term" value="F:(S)-2-hydroxyglutarate dehydrogenase activity"/>
    <property type="evidence" value="ECO:0007669"/>
    <property type="project" value="TreeGrafter"/>
</dbReference>
<keyword evidence="7 9" id="KW-0274">FAD</keyword>
<keyword evidence="6 9" id="KW-0285">Flavoprotein</keyword>
<dbReference type="eggNOG" id="COG0579">
    <property type="taxonomic scope" value="Bacteria"/>
</dbReference>
<evidence type="ECO:0000256" key="7">
    <source>
        <dbReference type="ARBA" id="ARBA00022827"/>
    </source>
</evidence>
<evidence type="ECO:0000256" key="9">
    <source>
        <dbReference type="HAMAP-Rule" id="MF_00212"/>
    </source>
</evidence>
<protein>
    <recommendedName>
        <fullName evidence="9">Probable malate:quinone oxidoreductase</fullName>
        <ecNumber evidence="9">1.1.5.4</ecNumber>
    </recommendedName>
    <alternativeName>
        <fullName evidence="9">MQO</fullName>
    </alternativeName>
    <alternativeName>
        <fullName evidence="9">Malate dehydrogenase [quinone]</fullName>
    </alternativeName>
</protein>
<gene>
    <name evidence="9 10" type="primary">mqo</name>
    <name evidence="10" type="ORF">KB13_1041</name>
</gene>
<reference evidence="11" key="1">
    <citation type="journal article" date="2012" name="Stand. Genomic Sci.">
        <title>Genome sequence of strain HIMB624, a cultured representative from the OM43 clade of marine Betaproteobacteria.</title>
        <authorList>
            <person name="Huggett M.J."/>
            <person name="Hayakawa D.H."/>
            <person name="Rappe M.S."/>
        </authorList>
    </citation>
    <scope>NUCLEOTIDE SEQUENCE [LARGE SCALE GENOMIC DNA]</scope>
    <source>
        <strain evidence="11">KB13</strain>
    </source>
</reference>
<evidence type="ECO:0000256" key="8">
    <source>
        <dbReference type="ARBA" id="ARBA00023002"/>
    </source>
</evidence>
<dbReference type="PANTHER" id="PTHR43104:SF2">
    <property type="entry name" value="L-2-HYDROXYGLUTARATE DEHYDROGENASE, MITOCHONDRIAL"/>
    <property type="match status" value="1"/>
</dbReference>
<dbReference type="AlphaFoldDB" id="B6BU64"/>
<keyword evidence="5 9" id="KW-0816">Tricarboxylic acid cycle</keyword>
<sequence length="486" mass="54938">MKKNVVENFDVVIIGAGIMGSTLASLLSELDDSLKIKIIEKLDQCGLESSDGLNNAGTGHAGNCELNYTPEVNGKVNISKAVSIAEKFEMSLQFWAYLANKYNSIKPEDFISKSPHASFVWREEDIQFLKQRHKLMSKEPIFKKIKYLKSFEEIKKYFPLLIKGRSKHKEVAMTIFEDGTDINFGELTRSLINNLVKQNKLTLSLRETVKSIKRKKDLYTIKTNKGESKTKFLFIAAGGSSISLLQKLKIKSAKGYAGFPISGKWLLCDNPEIIKNHKGKVYSQAEAGAPPMSVPHLDIRKIKNKEYLLFGPFAGFTFRFLKNGSFFDFPKSIKLSNLKELITVCLSNPKLLSYLIKQILSGNSSRMKHLKNFYPLADKKDWKLFDAGQRVQIIKPKNIFSGKLEFGTEIIYGKNKNMAALLGASPGASVSAANMLEIIEKCFLSRNQQYEKKLKKIFPSYGLKLNDNPSKLQKLRSSYRKILKLL</sequence>
<dbReference type="GO" id="GO:0008924">
    <property type="term" value="F:L-malate dehydrogenase (quinone) activity"/>
    <property type="evidence" value="ECO:0007669"/>
    <property type="project" value="UniProtKB-UniRule"/>
</dbReference>
<evidence type="ECO:0000256" key="5">
    <source>
        <dbReference type="ARBA" id="ARBA00022532"/>
    </source>
</evidence>
<dbReference type="Proteomes" id="UP000004188">
    <property type="component" value="Unassembled WGS sequence"/>
</dbReference>
<dbReference type="EC" id="1.1.5.4" evidence="9"/>
<evidence type="ECO:0000256" key="4">
    <source>
        <dbReference type="ARBA" id="ARBA00006389"/>
    </source>
</evidence>
<comment type="pathway">
    <text evidence="3 9">Carbohydrate metabolism; tricarboxylic acid cycle; oxaloacetate from (S)-malate (quinone route): step 1/1.</text>
</comment>
<evidence type="ECO:0000256" key="3">
    <source>
        <dbReference type="ARBA" id="ARBA00005012"/>
    </source>
</evidence>
<dbReference type="HOGENOM" id="CLU_028151_0_0_4"/>
<dbReference type="NCBIfam" id="NF003611">
    <property type="entry name" value="PRK05257.3-2"/>
    <property type="match status" value="1"/>
</dbReference>
<name>B6BU64_9PROT</name>
<dbReference type="UniPathway" id="UPA00223">
    <property type="reaction ID" value="UER01008"/>
</dbReference>
<evidence type="ECO:0000313" key="11">
    <source>
        <dbReference type="Proteomes" id="UP000004188"/>
    </source>
</evidence>
<comment type="similarity">
    <text evidence="4 9">Belongs to the MQO family.</text>
</comment>
<dbReference type="Gene3D" id="3.30.9.10">
    <property type="entry name" value="D-Amino Acid Oxidase, subunit A, domain 2"/>
    <property type="match status" value="1"/>
</dbReference>
<keyword evidence="11" id="KW-1185">Reference proteome</keyword>
<dbReference type="InterPro" id="IPR006231">
    <property type="entry name" value="MQO"/>
</dbReference>
<dbReference type="Pfam" id="PF06039">
    <property type="entry name" value="Mqo"/>
    <property type="match status" value="1"/>
</dbReference>
<dbReference type="GO" id="GO:0006099">
    <property type="term" value="P:tricarboxylic acid cycle"/>
    <property type="evidence" value="ECO:0007669"/>
    <property type="project" value="UniProtKB-UniRule"/>
</dbReference>
<dbReference type="NCBIfam" id="NF003606">
    <property type="entry name" value="PRK05257.2-1"/>
    <property type="match status" value="1"/>
</dbReference>
<dbReference type="PANTHER" id="PTHR43104">
    <property type="entry name" value="L-2-HYDROXYGLUTARATE DEHYDROGENASE, MITOCHONDRIAL"/>
    <property type="match status" value="1"/>
</dbReference>
<keyword evidence="8 9" id="KW-0560">Oxidoreductase</keyword>
<dbReference type="SUPFAM" id="SSF51905">
    <property type="entry name" value="FAD/NAD(P)-binding domain"/>
    <property type="match status" value="1"/>
</dbReference>
<evidence type="ECO:0000256" key="1">
    <source>
        <dbReference type="ARBA" id="ARBA00001139"/>
    </source>
</evidence>
<dbReference type="NCBIfam" id="TIGR01320">
    <property type="entry name" value="mal_quin_oxido"/>
    <property type="match status" value="1"/>
</dbReference>
<organism evidence="10 11">
    <name type="scientific">beta proteobacterium KB13</name>
    <dbReference type="NCBI Taxonomy" id="314607"/>
    <lineage>
        <taxon>Bacteria</taxon>
        <taxon>Pseudomonadati</taxon>
        <taxon>Pseudomonadota</taxon>
        <taxon>Betaproteobacteria</taxon>
        <taxon>Nitrosomonadales</taxon>
        <taxon>OM43 clade</taxon>
    </lineage>
</organism>
<evidence type="ECO:0000313" key="10">
    <source>
        <dbReference type="EMBL" id="EDZ64909.1"/>
    </source>
</evidence>
<dbReference type="InterPro" id="IPR036188">
    <property type="entry name" value="FAD/NAD-bd_sf"/>
</dbReference>
<evidence type="ECO:0000256" key="2">
    <source>
        <dbReference type="ARBA" id="ARBA00001974"/>
    </source>
</evidence>